<keyword evidence="2" id="KW-1185">Reference proteome</keyword>
<protein>
    <submittedName>
        <fullName evidence="1">Uncharacterized protein</fullName>
    </submittedName>
</protein>
<dbReference type="AlphaFoldDB" id="C7H9K8"/>
<dbReference type="Proteomes" id="UP000004619">
    <property type="component" value="Unassembled WGS sequence"/>
</dbReference>
<evidence type="ECO:0000313" key="1">
    <source>
        <dbReference type="EMBL" id="EEU95333.1"/>
    </source>
</evidence>
<dbReference type="EMBL" id="ACOP02000081">
    <property type="protein sequence ID" value="EEU95333.1"/>
    <property type="molecule type" value="Genomic_DNA"/>
</dbReference>
<organism evidence="1 2">
    <name type="scientific">Faecalibacterium duncaniae (strain DSM 17677 / JCM 31915 / A2-165)</name>
    <name type="common">Faecalibacterium prausnitzii</name>
    <dbReference type="NCBI Taxonomy" id="411483"/>
    <lineage>
        <taxon>Bacteria</taxon>
        <taxon>Bacillati</taxon>
        <taxon>Bacillota</taxon>
        <taxon>Clostridia</taxon>
        <taxon>Eubacteriales</taxon>
        <taxon>Oscillospiraceae</taxon>
        <taxon>Faecalibacterium</taxon>
    </lineage>
</organism>
<comment type="caution">
    <text evidence="1">The sequence shown here is derived from an EMBL/GenBank/DDBJ whole genome shotgun (WGS) entry which is preliminary data.</text>
</comment>
<evidence type="ECO:0000313" key="2">
    <source>
        <dbReference type="Proteomes" id="UP000004619"/>
    </source>
</evidence>
<name>C7H9K8_FAED2</name>
<reference evidence="1" key="1">
    <citation type="submission" date="2009-08" db="EMBL/GenBank/DDBJ databases">
        <authorList>
            <person name="Weinstock G."/>
            <person name="Sodergren E."/>
            <person name="Clifton S."/>
            <person name="Fulton L."/>
            <person name="Fulton B."/>
            <person name="Courtney L."/>
            <person name="Fronick C."/>
            <person name="Harrison M."/>
            <person name="Strong C."/>
            <person name="Farmer C."/>
            <person name="Delahaunty K."/>
            <person name="Markovic C."/>
            <person name="Hall O."/>
            <person name="Minx P."/>
            <person name="Tomlinson C."/>
            <person name="Mitreva M."/>
            <person name="Nelson J."/>
            <person name="Hou S."/>
            <person name="Wollam A."/>
            <person name="Pepin K.H."/>
            <person name="Johnson M."/>
            <person name="Bhonagiri V."/>
            <person name="Nash W.E."/>
            <person name="Warren W."/>
            <person name="Chinwalla A."/>
            <person name="Mardis E.R."/>
            <person name="Wilson R.K."/>
        </authorList>
    </citation>
    <scope>NUCLEOTIDE SEQUENCE [LARGE SCALE GENOMIC DNA]</scope>
    <source>
        <strain evidence="1">A2-165</strain>
    </source>
</reference>
<gene>
    <name evidence="1" type="ORF">FAEPRAA2165_03010</name>
</gene>
<proteinExistence type="predicted"/>
<accession>C7H9K8</accession>
<sequence length="47" mass="5216">MFFKGAAPPGFCRRCAVFIACMASWEDVFLFLPDCTLIVQDKNGVSL</sequence>
<dbReference type="HOGENOM" id="CLU_3168312_0_0_9"/>